<evidence type="ECO:0000313" key="2">
    <source>
        <dbReference type="RefSeq" id="XP_059605317.1"/>
    </source>
</evidence>
<dbReference type="KEGG" id="ang:An06g02220"/>
<evidence type="ECO:0000256" key="1">
    <source>
        <dbReference type="SAM" id="MobiDB-lite"/>
    </source>
</evidence>
<proteinExistence type="predicted"/>
<dbReference type="GeneID" id="84591210"/>
<sequence length="99" mass="10942">MELVGSNNDLNTGRAEPSGLDSHATGHREDDRANSKEKESRIDQNLLSEDVRDSSVYWLNRDNSEGERDAGPEWGKSGTRKFTGNGLGGHDKTRLSHDC</sequence>
<feature type="compositionally biased region" description="Basic and acidic residues" evidence="1">
    <location>
        <begin position="62"/>
        <end position="71"/>
    </location>
</feature>
<dbReference type="RefSeq" id="XP_059605317.1">
    <property type="nucleotide sequence ID" value="XM_059748106.1"/>
</dbReference>
<dbReference type="VEuPathDB" id="FungiDB:An06g02220"/>
<gene>
    <name evidence="2" type="ORF">An06g02220</name>
</gene>
<feature type="compositionally biased region" description="Basic and acidic residues" evidence="1">
    <location>
        <begin position="24"/>
        <end position="42"/>
    </location>
</feature>
<feature type="region of interest" description="Disordered" evidence="1">
    <location>
        <begin position="1"/>
        <end position="99"/>
    </location>
</feature>
<reference evidence="2" key="1">
    <citation type="submission" date="2025-02" db="EMBL/GenBank/DDBJ databases">
        <authorList>
            <consortium name="NCBI Genome Project"/>
        </authorList>
    </citation>
    <scope>NUCLEOTIDE SEQUENCE</scope>
</reference>
<feature type="compositionally biased region" description="Basic and acidic residues" evidence="1">
    <location>
        <begin position="89"/>
        <end position="99"/>
    </location>
</feature>
<reference evidence="2" key="2">
    <citation type="submission" date="2025-08" db="UniProtKB">
        <authorList>
            <consortium name="RefSeq"/>
        </authorList>
    </citation>
    <scope>IDENTIFICATION</scope>
</reference>
<dbReference type="AlphaFoldDB" id="A0AAJ8E365"/>
<organism evidence="2">
    <name type="scientific">Aspergillus niger</name>
    <dbReference type="NCBI Taxonomy" id="5061"/>
    <lineage>
        <taxon>Eukaryota</taxon>
        <taxon>Fungi</taxon>
        <taxon>Dikarya</taxon>
        <taxon>Ascomycota</taxon>
        <taxon>Pezizomycotina</taxon>
        <taxon>Eurotiomycetes</taxon>
        <taxon>Eurotiomycetidae</taxon>
        <taxon>Eurotiales</taxon>
        <taxon>Aspergillaceae</taxon>
        <taxon>Aspergillus</taxon>
        <taxon>Aspergillus subgen. Circumdati</taxon>
    </lineage>
</organism>
<name>A0AAJ8E365_ASPNG</name>
<accession>A0AAJ8E365</accession>
<feature type="compositionally biased region" description="Polar residues" evidence="1">
    <location>
        <begin position="1"/>
        <end position="11"/>
    </location>
</feature>
<protein>
    <submittedName>
        <fullName evidence="2">Uncharacterized protein</fullName>
    </submittedName>
</protein>